<dbReference type="GO" id="GO:0002143">
    <property type="term" value="P:tRNA wobble position uridine thiolation"/>
    <property type="evidence" value="ECO:0007669"/>
    <property type="project" value="TreeGrafter"/>
</dbReference>
<dbReference type="InterPro" id="IPR046884">
    <property type="entry name" value="MnmA-like_central"/>
</dbReference>
<protein>
    <recommendedName>
        <fullName evidence="9">tRNA-specific 2-thiouridylase MnmA</fullName>
        <ecNumber evidence="9">2.8.1.13</ecNumber>
    </recommendedName>
</protein>
<feature type="region of interest" description="Interaction with target base in tRNA" evidence="9">
    <location>
        <begin position="95"/>
        <end position="97"/>
    </location>
</feature>
<accession>A0A4Q0PIP5</accession>
<comment type="function">
    <text evidence="9">Catalyzes the 2-thiolation of uridine at the wobble position (U34) of tRNA, leading to the formation of s(2)U34.</text>
</comment>
<dbReference type="InterPro" id="IPR023382">
    <property type="entry name" value="MnmA-like_central_sf"/>
</dbReference>
<proteinExistence type="inferred from homology"/>
<feature type="active site" description="Nucleophile" evidence="9">
    <location>
        <position position="100"/>
    </location>
</feature>
<feature type="domain" description="tRNA-specific 2-thiouridylase MnmA-like C-terminal" evidence="10">
    <location>
        <begin position="329"/>
        <end position="400"/>
    </location>
</feature>
<evidence type="ECO:0000256" key="8">
    <source>
        <dbReference type="ARBA" id="ARBA00051542"/>
    </source>
</evidence>
<feature type="active site" description="Cysteine persulfide intermediate" evidence="9">
    <location>
        <position position="200"/>
    </location>
</feature>
<evidence type="ECO:0000313" key="12">
    <source>
        <dbReference type="EMBL" id="RXG27025.1"/>
    </source>
</evidence>
<evidence type="ECO:0000256" key="2">
    <source>
        <dbReference type="ARBA" id="ARBA00022679"/>
    </source>
</evidence>
<evidence type="ECO:0000259" key="11">
    <source>
        <dbReference type="Pfam" id="PF20259"/>
    </source>
</evidence>
<feature type="binding site" evidence="9">
    <location>
        <begin position="7"/>
        <end position="14"/>
    </location>
    <ligand>
        <name>ATP</name>
        <dbReference type="ChEBI" id="CHEBI:30616"/>
    </ligand>
</feature>
<dbReference type="Proteomes" id="UP000290608">
    <property type="component" value="Unassembled WGS sequence"/>
</dbReference>
<dbReference type="FunFam" id="3.40.50.620:FF:000115">
    <property type="entry name" value="tRNA-specific 2-thiouridylase MnmA"/>
    <property type="match status" value="1"/>
</dbReference>
<dbReference type="GO" id="GO:0000049">
    <property type="term" value="F:tRNA binding"/>
    <property type="evidence" value="ECO:0007669"/>
    <property type="project" value="UniProtKB-KW"/>
</dbReference>
<keyword evidence="2 9" id="KW-0808">Transferase</keyword>
<keyword evidence="7" id="KW-1015">Disulfide bond</keyword>
<feature type="site" description="Interaction with tRNA" evidence="9">
    <location>
        <position position="384"/>
    </location>
</feature>
<dbReference type="GO" id="GO:0103016">
    <property type="term" value="F:tRNA-uridine 2-sulfurtransferase activity"/>
    <property type="evidence" value="ECO:0007669"/>
    <property type="project" value="UniProtKB-EC"/>
</dbReference>
<dbReference type="AlphaFoldDB" id="A0A4Q0PIP5"/>
<dbReference type="CDD" id="cd01998">
    <property type="entry name" value="MnmA_TRMU-like"/>
    <property type="match status" value="1"/>
</dbReference>
<dbReference type="EC" id="2.8.1.13" evidence="9"/>
<dbReference type="Pfam" id="PF20259">
    <property type="entry name" value="tRNA_Me_trans_M"/>
    <property type="match status" value="1"/>
</dbReference>
<dbReference type="GO" id="GO:0005737">
    <property type="term" value="C:cytoplasm"/>
    <property type="evidence" value="ECO:0007669"/>
    <property type="project" value="UniProtKB-SubCell"/>
</dbReference>
<evidence type="ECO:0000256" key="9">
    <source>
        <dbReference type="HAMAP-Rule" id="MF_00144"/>
    </source>
</evidence>
<dbReference type="Pfam" id="PF20258">
    <property type="entry name" value="tRNA_Me_trans_C"/>
    <property type="match status" value="1"/>
</dbReference>
<dbReference type="PANTHER" id="PTHR11933">
    <property type="entry name" value="TRNA 5-METHYLAMINOMETHYL-2-THIOURIDYLATE -METHYLTRANSFERASE"/>
    <property type="match status" value="1"/>
</dbReference>
<dbReference type="InterPro" id="IPR014729">
    <property type="entry name" value="Rossmann-like_a/b/a_fold"/>
</dbReference>
<sequence>MKTVVVGLSGGVDSSVSAYLLKEAGYNVIGLFMKNWHDDSVTISDECPWLDDSNDAMLVAEKLGIPFQTVDLSEQYKERIVDYMFREYEKGRTPNPDVLCNREIKFDVFMKIALELGADYVATGHYCQKGESQIDGKPVYQLLAGADTNKDQSYFLCQLSQEQLSKTLFPIGNLQKSEVRKIAKEQDLVTAEKKDSQGLCFIGKVRLPDFLQQKLKPKEGVIVEIAAEKAQEKIEALQAKETDSIAIAVSDVATLAKKPKYSIIDGKIVGKHQGAHYFTKGQRKGLAVGGTPEPLFVIDTDVAENVIYTGQGKDHPGLLRSALFVQEDEVHYIREDLKLAEGEVREVEARIRYRQPLQKALLHKTEDGLYVSFDEPQSAISEGQFVAWYDGEECLGSGVIS</sequence>
<dbReference type="GO" id="GO:0008168">
    <property type="term" value="F:methyltransferase activity"/>
    <property type="evidence" value="ECO:0007669"/>
    <property type="project" value="UniProtKB-KW"/>
</dbReference>
<comment type="caution">
    <text evidence="12">The sequence shown here is derived from an EMBL/GenBank/DDBJ whole genome shotgun (WGS) entry which is preliminary data.</text>
</comment>
<reference evidence="12 13" key="1">
    <citation type="submission" date="2018-07" db="EMBL/GenBank/DDBJ databases">
        <title>Leeuwenhoekiella genomics.</title>
        <authorList>
            <person name="Tahon G."/>
            <person name="Willems A."/>
        </authorList>
    </citation>
    <scope>NUCLEOTIDE SEQUENCE [LARGE SCALE GENOMIC DNA]</scope>
    <source>
        <strain evidence="12 13">LMG 1345</strain>
    </source>
</reference>
<dbReference type="RefSeq" id="WP_073099558.1">
    <property type="nucleotide sequence ID" value="NZ_QOVL01000017.1"/>
</dbReference>
<evidence type="ECO:0000313" key="13">
    <source>
        <dbReference type="Proteomes" id="UP000290608"/>
    </source>
</evidence>
<dbReference type="Gene3D" id="2.30.30.280">
    <property type="entry name" value="Adenine nucleotide alpha hydrolases-like domains"/>
    <property type="match status" value="1"/>
</dbReference>
<feature type="site" description="Interaction with tRNA" evidence="9">
    <location>
        <position position="125"/>
    </location>
</feature>
<dbReference type="HAMAP" id="MF_00144">
    <property type="entry name" value="tRNA_thiouridyl_MnmA"/>
    <property type="match status" value="1"/>
</dbReference>
<dbReference type="STRING" id="1122159.SAMN02745246_02474"/>
<evidence type="ECO:0000256" key="7">
    <source>
        <dbReference type="ARBA" id="ARBA00023157"/>
    </source>
</evidence>
<dbReference type="Gene3D" id="3.40.50.620">
    <property type="entry name" value="HUPs"/>
    <property type="match status" value="1"/>
</dbReference>
<feature type="region of interest" description="Interaction with tRNA" evidence="9">
    <location>
        <begin position="352"/>
        <end position="353"/>
    </location>
</feature>
<comment type="catalytic activity">
    <reaction evidence="8 9">
        <text>S-sulfanyl-L-cysteinyl-[protein] + uridine(34) in tRNA + AH2 + ATP = 2-thiouridine(34) in tRNA + L-cysteinyl-[protein] + A + AMP + diphosphate + H(+)</text>
        <dbReference type="Rhea" id="RHEA:47032"/>
        <dbReference type="Rhea" id="RHEA-COMP:10131"/>
        <dbReference type="Rhea" id="RHEA-COMP:11726"/>
        <dbReference type="Rhea" id="RHEA-COMP:11727"/>
        <dbReference type="Rhea" id="RHEA-COMP:11728"/>
        <dbReference type="ChEBI" id="CHEBI:13193"/>
        <dbReference type="ChEBI" id="CHEBI:15378"/>
        <dbReference type="ChEBI" id="CHEBI:17499"/>
        <dbReference type="ChEBI" id="CHEBI:29950"/>
        <dbReference type="ChEBI" id="CHEBI:30616"/>
        <dbReference type="ChEBI" id="CHEBI:33019"/>
        <dbReference type="ChEBI" id="CHEBI:61963"/>
        <dbReference type="ChEBI" id="CHEBI:65315"/>
        <dbReference type="ChEBI" id="CHEBI:87170"/>
        <dbReference type="ChEBI" id="CHEBI:456215"/>
        <dbReference type="EC" id="2.8.1.13"/>
    </reaction>
</comment>
<dbReference type="EMBL" id="QOVL01000017">
    <property type="protein sequence ID" value="RXG27025.1"/>
    <property type="molecule type" value="Genomic_DNA"/>
</dbReference>
<dbReference type="GO" id="GO:0005524">
    <property type="term" value="F:ATP binding"/>
    <property type="evidence" value="ECO:0007669"/>
    <property type="project" value="UniProtKB-KW"/>
</dbReference>
<name>A0A4Q0PIP5_9FLAO</name>
<evidence type="ECO:0000256" key="1">
    <source>
        <dbReference type="ARBA" id="ARBA00022555"/>
    </source>
</evidence>
<evidence type="ECO:0000259" key="10">
    <source>
        <dbReference type="Pfam" id="PF20258"/>
    </source>
</evidence>
<comment type="subcellular location">
    <subcellularLocation>
        <location evidence="9">Cytoplasm</location>
    </subcellularLocation>
</comment>
<dbReference type="NCBIfam" id="TIGR00420">
    <property type="entry name" value="trmU"/>
    <property type="match status" value="1"/>
</dbReference>
<dbReference type="Pfam" id="PF03054">
    <property type="entry name" value="tRNA_Me_trans"/>
    <property type="match status" value="1"/>
</dbReference>
<keyword evidence="4 9" id="KW-0547">Nucleotide-binding</keyword>
<keyword evidence="1 9" id="KW-0820">tRNA-binding</keyword>
<dbReference type="FunFam" id="2.30.30.280:FF:000001">
    <property type="entry name" value="tRNA-specific 2-thiouridylase MnmA"/>
    <property type="match status" value="1"/>
</dbReference>
<dbReference type="InterPro" id="IPR046885">
    <property type="entry name" value="MnmA-like_C"/>
</dbReference>
<feature type="binding site" evidence="9">
    <location>
        <position position="124"/>
    </location>
    <ligand>
        <name>ATP</name>
        <dbReference type="ChEBI" id="CHEBI:30616"/>
    </ligand>
</feature>
<feature type="domain" description="tRNA-specific 2-thiouridylase MnmA-like central" evidence="11">
    <location>
        <begin position="264"/>
        <end position="310"/>
    </location>
</feature>
<organism evidence="12 13">
    <name type="scientific">Leeuwenhoekiella marinoflava</name>
    <dbReference type="NCBI Taxonomy" id="988"/>
    <lineage>
        <taxon>Bacteria</taxon>
        <taxon>Pseudomonadati</taxon>
        <taxon>Bacteroidota</taxon>
        <taxon>Flavobacteriia</taxon>
        <taxon>Flavobacteriales</taxon>
        <taxon>Flavobacteriaceae</taxon>
        <taxon>Leeuwenhoekiella</taxon>
    </lineage>
</organism>
<keyword evidence="5 9" id="KW-0067">ATP-binding</keyword>
<feature type="region of interest" description="Interaction with tRNA" evidence="9">
    <location>
        <begin position="150"/>
        <end position="152"/>
    </location>
</feature>
<keyword evidence="12" id="KW-0489">Methyltransferase</keyword>
<keyword evidence="6 9" id="KW-0694">RNA-binding</keyword>
<evidence type="ECO:0000256" key="5">
    <source>
        <dbReference type="ARBA" id="ARBA00022840"/>
    </source>
</evidence>
<comment type="caution">
    <text evidence="9">Lacks conserved residue(s) required for the propagation of feature annotation.</text>
</comment>
<dbReference type="InterPro" id="IPR004506">
    <property type="entry name" value="MnmA-like"/>
</dbReference>
<dbReference type="PANTHER" id="PTHR11933:SF5">
    <property type="entry name" value="MITOCHONDRIAL TRNA-SPECIFIC 2-THIOURIDYLASE 1"/>
    <property type="match status" value="1"/>
</dbReference>
<dbReference type="GO" id="GO:0032259">
    <property type="term" value="P:methylation"/>
    <property type="evidence" value="ECO:0007669"/>
    <property type="project" value="UniProtKB-KW"/>
</dbReference>
<gene>
    <name evidence="9" type="primary">mnmA</name>
    <name evidence="12" type="ORF">DSL99_3079</name>
</gene>
<evidence type="ECO:0000256" key="4">
    <source>
        <dbReference type="ARBA" id="ARBA00022741"/>
    </source>
</evidence>
<dbReference type="Gene3D" id="2.40.30.10">
    <property type="entry name" value="Translation factors"/>
    <property type="match status" value="1"/>
</dbReference>
<keyword evidence="3 9" id="KW-0819">tRNA processing</keyword>
<evidence type="ECO:0000256" key="3">
    <source>
        <dbReference type="ARBA" id="ARBA00022694"/>
    </source>
</evidence>
<feature type="binding site" evidence="9">
    <location>
        <position position="33"/>
    </location>
    <ligand>
        <name>ATP</name>
        <dbReference type="ChEBI" id="CHEBI:30616"/>
    </ligand>
</feature>
<comment type="similarity">
    <text evidence="9">Belongs to the MnmA/TRMU family.</text>
</comment>
<dbReference type="NCBIfam" id="NF001138">
    <property type="entry name" value="PRK00143.1"/>
    <property type="match status" value="1"/>
</dbReference>
<evidence type="ECO:0000256" key="6">
    <source>
        <dbReference type="ARBA" id="ARBA00022884"/>
    </source>
</evidence>
<keyword evidence="9" id="KW-0963">Cytoplasm</keyword>
<dbReference type="SUPFAM" id="SSF52402">
    <property type="entry name" value="Adenine nucleotide alpha hydrolases-like"/>
    <property type="match status" value="1"/>
</dbReference>